<gene>
    <name evidence="3" type="ORF">K1X13_07820</name>
</gene>
<dbReference type="PANTHER" id="PTHR30153">
    <property type="entry name" value="REPLICATIVE DNA HELICASE DNAB"/>
    <property type="match status" value="1"/>
</dbReference>
<evidence type="ECO:0000256" key="1">
    <source>
        <dbReference type="ARBA" id="ARBA00022515"/>
    </source>
</evidence>
<reference evidence="3 4" key="1">
    <citation type="submission" date="2021-08" db="EMBL/GenBank/DDBJ databases">
        <title>Nocardioides bacterium WL0053 sp. nov., isolated from the sediment.</title>
        <authorList>
            <person name="Wang L."/>
            <person name="Zhang D."/>
            <person name="Zhang A."/>
        </authorList>
    </citation>
    <scope>NUCLEOTIDE SEQUENCE [LARGE SCALE GENOMIC DNA]</scope>
    <source>
        <strain evidence="3 4">WL0053</strain>
    </source>
</reference>
<proteinExistence type="predicted"/>
<name>A0ABS7RMG7_9ACTN</name>
<dbReference type="Pfam" id="PF03796">
    <property type="entry name" value="DnaB_C"/>
    <property type="match status" value="1"/>
</dbReference>
<dbReference type="PANTHER" id="PTHR30153:SF2">
    <property type="entry name" value="REPLICATIVE DNA HELICASE"/>
    <property type="match status" value="1"/>
</dbReference>
<sequence length="333" mass="36103">MDLSLQSLTGVLEQADGRLRAGSHAAARVWPTEFGALDRHLGGGFRSGDLILLAGPQGLGKTTLALQVARNVALSGRSVLFFSFEHDPQTLLIRLVAMEAGILNDTEAPSLSRVRASFEAADGRTGTIAERLADTDGGTKALETVAGYADRVILHRSTGSSTTLDVIREAVEEVKHETGRLPLVVVDYLQKVKVPNAPAADDDRVTVVVEGLKDLALDTDIPVLAIVAADKEGLTTGKRLRVNNLRGSSALAYEADTVLILNNKFDVVARHHLVYDIGNAERFKQWAVLSIEKNRNGKDGVDLEFQKRFDQGRFDAEGQGVKEQLVDERVFVE</sequence>
<dbReference type="Proteomes" id="UP000754710">
    <property type="component" value="Unassembled WGS sequence"/>
</dbReference>
<dbReference type="Gene3D" id="3.40.50.300">
    <property type="entry name" value="P-loop containing nucleotide triphosphate hydrolases"/>
    <property type="match status" value="1"/>
</dbReference>
<feature type="domain" description="SF4 helicase" evidence="2">
    <location>
        <begin position="23"/>
        <end position="319"/>
    </location>
</feature>
<dbReference type="PROSITE" id="PS51199">
    <property type="entry name" value="SF4_HELICASE"/>
    <property type="match status" value="1"/>
</dbReference>
<dbReference type="SUPFAM" id="SSF52540">
    <property type="entry name" value="P-loop containing nucleoside triphosphate hydrolases"/>
    <property type="match status" value="1"/>
</dbReference>
<dbReference type="InterPro" id="IPR003593">
    <property type="entry name" value="AAA+_ATPase"/>
</dbReference>
<organism evidence="3 4">
    <name type="scientific">Nocardioides jiangsuensis</name>
    <dbReference type="NCBI Taxonomy" id="2866161"/>
    <lineage>
        <taxon>Bacteria</taxon>
        <taxon>Bacillati</taxon>
        <taxon>Actinomycetota</taxon>
        <taxon>Actinomycetes</taxon>
        <taxon>Propionibacteriales</taxon>
        <taxon>Nocardioidaceae</taxon>
        <taxon>Nocardioides</taxon>
    </lineage>
</organism>
<dbReference type="InterPro" id="IPR007694">
    <property type="entry name" value="DNA_helicase_DnaB-like_C"/>
</dbReference>
<accession>A0ABS7RMG7</accession>
<dbReference type="RefSeq" id="WP_221024364.1">
    <property type="nucleotide sequence ID" value="NZ_JAIEZQ010000001.1"/>
</dbReference>
<protein>
    <submittedName>
        <fullName evidence="3">AAA family ATPase</fullName>
    </submittedName>
</protein>
<evidence type="ECO:0000259" key="2">
    <source>
        <dbReference type="PROSITE" id="PS51199"/>
    </source>
</evidence>
<dbReference type="InterPro" id="IPR027417">
    <property type="entry name" value="P-loop_NTPase"/>
</dbReference>
<dbReference type="EMBL" id="JAIEZQ010000001">
    <property type="protein sequence ID" value="MBY9074722.1"/>
    <property type="molecule type" value="Genomic_DNA"/>
</dbReference>
<comment type="caution">
    <text evidence="3">The sequence shown here is derived from an EMBL/GenBank/DDBJ whole genome shotgun (WGS) entry which is preliminary data.</text>
</comment>
<dbReference type="SMART" id="SM00382">
    <property type="entry name" value="AAA"/>
    <property type="match status" value="1"/>
</dbReference>
<evidence type="ECO:0000313" key="3">
    <source>
        <dbReference type="EMBL" id="MBY9074722.1"/>
    </source>
</evidence>
<evidence type="ECO:0000313" key="4">
    <source>
        <dbReference type="Proteomes" id="UP000754710"/>
    </source>
</evidence>
<keyword evidence="1" id="KW-0639">Primosome</keyword>
<keyword evidence="4" id="KW-1185">Reference proteome</keyword>